<evidence type="ECO:0000313" key="8">
    <source>
        <dbReference type="Proteomes" id="UP000034600"/>
    </source>
</evidence>
<dbReference type="PANTHER" id="PTHR23359">
    <property type="entry name" value="NUCLEOTIDE KINASE"/>
    <property type="match status" value="1"/>
</dbReference>
<evidence type="ECO:0000256" key="6">
    <source>
        <dbReference type="RuleBase" id="RU003331"/>
    </source>
</evidence>
<proteinExistence type="inferred from homology"/>
<comment type="catalytic activity">
    <reaction evidence="6">
        <text>AMP + ATP = 2 ADP</text>
        <dbReference type="Rhea" id="RHEA:12973"/>
        <dbReference type="ChEBI" id="CHEBI:30616"/>
        <dbReference type="ChEBI" id="CHEBI:456215"/>
        <dbReference type="ChEBI" id="CHEBI:456216"/>
        <dbReference type="EC" id="2.7.4.3"/>
    </reaction>
</comment>
<comment type="subcellular location">
    <subcellularLocation>
        <location evidence="6">Cytoplasm</location>
    </subcellularLocation>
</comment>
<dbReference type="PRINTS" id="PR00094">
    <property type="entry name" value="ADENYLTKNASE"/>
</dbReference>
<reference evidence="7 8" key="1">
    <citation type="journal article" date="2015" name="Nature">
        <title>rRNA introns, odd ribosomes, and small enigmatic genomes across a large radiation of phyla.</title>
        <authorList>
            <person name="Brown C.T."/>
            <person name="Hug L.A."/>
            <person name="Thomas B.C."/>
            <person name="Sharon I."/>
            <person name="Castelle C.J."/>
            <person name="Singh A."/>
            <person name="Wilkins M.J."/>
            <person name="Williams K.H."/>
            <person name="Banfield J.F."/>
        </authorList>
    </citation>
    <scope>NUCLEOTIDE SEQUENCE [LARGE SCALE GENOMIC DNA]</scope>
</reference>
<evidence type="ECO:0000256" key="5">
    <source>
        <dbReference type="RuleBase" id="RU003330"/>
    </source>
</evidence>
<dbReference type="InterPro" id="IPR027417">
    <property type="entry name" value="P-loop_NTPase"/>
</dbReference>
<keyword evidence="2" id="KW-0545">Nucleotide biosynthesis</keyword>
<dbReference type="Pfam" id="PF00406">
    <property type="entry name" value="ADK"/>
    <property type="match status" value="1"/>
</dbReference>
<comment type="caution">
    <text evidence="7">The sequence shown here is derived from an EMBL/GenBank/DDBJ whole genome shotgun (WGS) entry which is preliminary data.</text>
</comment>
<evidence type="ECO:0000256" key="1">
    <source>
        <dbReference type="ARBA" id="ARBA00022679"/>
    </source>
</evidence>
<dbReference type="Gene3D" id="3.40.50.300">
    <property type="entry name" value="P-loop containing nucleotide triphosphate hydrolases"/>
    <property type="match status" value="1"/>
</dbReference>
<dbReference type="InterPro" id="IPR000850">
    <property type="entry name" value="Adenylat/UMP-CMP_kin"/>
</dbReference>
<dbReference type="EC" id="2.7.4.3" evidence="6"/>
<dbReference type="AlphaFoldDB" id="A0A0G1X9P9"/>
<comment type="similarity">
    <text evidence="5">Belongs to the adenylate kinase family.</text>
</comment>
<dbReference type="SUPFAM" id="SSF52540">
    <property type="entry name" value="P-loop containing nucleoside triphosphate hydrolases"/>
    <property type="match status" value="1"/>
</dbReference>
<dbReference type="PATRIC" id="fig|1618666.3.peg.73"/>
<keyword evidence="3 6" id="KW-0547">Nucleotide-binding</keyword>
<evidence type="ECO:0000256" key="4">
    <source>
        <dbReference type="ARBA" id="ARBA00022777"/>
    </source>
</evidence>
<sequence>MSKQAVVIYGPPGSGKGTQAELLESKYSFIHFDTGKYIESLVHDPELRKNSLIKREKKLFDSGTLNTPAWVLSIVKDATIKIARAGYSIIFSGSPRTLFEALGDRSHGGLLAALINLFGRRNITILKLSVRPQTSIKRNSSRLVCSVCGLPILAASKIKNCALCGAPARKRIFDNPKLIKVRLKQYEDRTLPIIQKAKKLGLKVVQINGEPAPYKVHASVIRALKLK</sequence>
<dbReference type="EMBL" id="LCPO01000002">
    <property type="protein sequence ID" value="KKU99293.1"/>
    <property type="molecule type" value="Genomic_DNA"/>
</dbReference>
<accession>A0A0G1X9P9</accession>
<organism evidence="7 8">
    <name type="scientific">Candidatus Jorgensenbacteria bacterium GW2011_GWC1_48_8</name>
    <dbReference type="NCBI Taxonomy" id="1618666"/>
    <lineage>
        <taxon>Bacteria</taxon>
        <taxon>Candidatus Joergenseniibacteriota</taxon>
    </lineage>
</organism>
<gene>
    <name evidence="7" type="ORF">UY32_C0002G0029</name>
</gene>
<dbReference type="CDD" id="cd01428">
    <property type="entry name" value="ADK"/>
    <property type="match status" value="1"/>
</dbReference>
<evidence type="ECO:0000256" key="2">
    <source>
        <dbReference type="ARBA" id="ARBA00022727"/>
    </source>
</evidence>
<keyword evidence="1 5" id="KW-0808">Transferase</keyword>
<keyword evidence="4 5" id="KW-0418">Kinase</keyword>
<name>A0A0G1X9P9_9BACT</name>
<keyword evidence="6" id="KW-0067">ATP-binding</keyword>
<protein>
    <recommendedName>
        <fullName evidence="6">Adenylate kinase</fullName>
        <ecNumber evidence="6">2.7.4.3</ecNumber>
    </recommendedName>
</protein>
<dbReference type="GO" id="GO:0005524">
    <property type="term" value="F:ATP binding"/>
    <property type="evidence" value="ECO:0007669"/>
    <property type="project" value="UniProtKB-KW"/>
</dbReference>
<dbReference type="Proteomes" id="UP000034600">
    <property type="component" value="Unassembled WGS sequence"/>
</dbReference>
<evidence type="ECO:0000256" key="3">
    <source>
        <dbReference type="ARBA" id="ARBA00022741"/>
    </source>
</evidence>
<dbReference type="GO" id="GO:0005737">
    <property type="term" value="C:cytoplasm"/>
    <property type="evidence" value="ECO:0007669"/>
    <property type="project" value="UniProtKB-SubCell"/>
</dbReference>
<comment type="subunit">
    <text evidence="6">Monomer.</text>
</comment>
<dbReference type="GO" id="GO:0004017">
    <property type="term" value="F:AMP kinase activity"/>
    <property type="evidence" value="ECO:0007669"/>
    <property type="project" value="UniProtKB-EC"/>
</dbReference>
<evidence type="ECO:0000313" key="7">
    <source>
        <dbReference type="EMBL" id="KKU99293.1"/>
    </source>
</evidence>